<dbReference type="PROSITE" id="PS50860">
    <property type="entry name" value="AA_TRNA_LIGASE_II_ALA"/>
    <property type="match status" value="1"/>
</dbReference>
<evidence type="ECO:0000256" key="1">
    <source>
        <dbReference type="ARBA" id="ARBA00008226"/>
    </source>
</evidence>
<evidence type="ECO:0000259" key="12">
    <source>
        <dbReference type="PROSITE" id="PS50860"/>
    </source>
</evidence>
<dbReference type="InterPro" id="IPR018162">
    <property type="entry name" value="Ala-tRNA-ligase_IIc_anticod-bd"/>
</dbReference>
<dbReference type="GO" id="GO:0004813">
    <property type="term" value="F:alanine-tRNA ligase activity"/>
    <property type="evidence" value="ECO:0007669"/>
    <property type="project" value="UniProtKB-EC"/>
</dbReference>
<dbReference type="InterPro" id="IPR050058">
    <property type="entry name" value="Ala-tRNA_ligase"/>
</dbReference>
<dbReference type="NCBIfam" id="NF002436">
    <property type="entry name" value="PRK01584.1"/>
    <property type="match status" value="1"/>
</dbReference>
<evidence type="ECO:0000313" key="13">
    <source>
        <dbReference type="EMBL" id="QDM42468.1"/>
    </source>
</evidence>
<feature type="domain" description="Alanyl-transfer RNA synthetases family profile" evidence="12">
    <location>
        <begin position="9"/>
        <end position="631"/>
    </location>
</feature>
<dbReference type="GO" id="GO:0005737">
    <property type="term" value="C:cytoplasm"/>
    <property type="evidence" value="ECO:0007669"/>
    <property type="project" value="InterPro"/>
</dbReference>
<evidence type="ECO:0000256" key="4">
    <source>
        <dbReference type="ARBA" id="ARBA00022598"/>
    </source>
</evidence>
<evidence type="ECO:0000256" key="6">
    <source>
        <dbReference type="ARBA" id="ARBA00022840"/>
    </source>
</evidence>
<dbReference type="Gene3D" id="3.30.54.20">
    <property type="match status" value="1"/>
</dbReference>
<dbReference type="Pfam" id="PF01411">
    <property type="entry name" value="tRNA-synt_2c"/>
    <property type="match status" value="1"/>
</dbReference>
<comment type="catalytic activity">
    <reaction evidence="11">
        <text>tRNA(Ala) + L-alanine + ATP = L-alanyl-tRNA(Ala) + AMP + diphosphate</text>
        <dbReference type="Rhea" id="RHEA:12540"/>
        <dbReference type="Rhea" id="RHEA-COMP:9657"/>
        <dbReference type="Rhea" id="RHEA-COMP:9923"/>
        <dbReference type="ChEBI" id="CHEBI:30616"/>
        <dbReference type="ChEBI" id="CHEBI:33019"/>
        <dbReference type="ChEBI" id="CHEBI:57972"/>
        <dbReference type="ChEBI" id="CHEBI:78442"/>
        <dbReference type="ChEBI" id="CHEBI:78497"/>
        <dbReference type="ChEBI" id="CHEBI:456215"/>
        <dbReference type="EC" id="6.1.1.7"/>
    </reaction>
</comment>
<dbReference type="PANTHER" id="PTHR11777">
    <property type="entry name" value="ALANYL-TRNA SYNTHETASE"/>
    <property type="match status" value="1"/>
</dbReference>
<dbReference type="AlphaFoldDB" id="A0AAP9DRG8"/>
<evidence type="ECO:0000256" key="5">
    <source>
        <dbReference type="ARBA" id="ARBA00022741"/>
    </source>
</evidence>
<dbReference type="GO" id="GO:0016740">
    <property type="term" value="F:transferase activity"/>
    <property type="evidence" value="ECO:0007669"/>
    <property type="project" value="UniProtKB-ARBA"/>
</dbReference>
<keyword evidence="7" id="KW-0694">RNA-binding</keyword>
<evidence type="ECO:0000256" key="8">
    <source>
        <dbReference type="ARBA" id="ARBA00022917"/>
    </source>
</evidence>
<comment type="similarity">
    <text evidence="1">Belongs to the class-II aminoacyl-tRNA synthetase family.</text>
</comment>
<dbReference type="InterPro" id="IPR045864">
    <property type="entry name" value="aa-tRNA-synth_II/BPL/LPL"/>
</dbReference>
<evidence type="ECO:0000313" key="14">
    <source>
        <dbReference type="Proteomes" id="UP000315377"/>
    </source>
</evidence>
<dbReference type="Gene3D" id="3.30.980.10">
    <property type="entry name" value="Threonyl-trna Synthetase, Chain A, domain 2"/>
    <property type="match status" value="1"/>
</dbReference>
<proteinExistence type="inferred from homology"/>
<gene>
    <name evidence="13" type="ORF">FLT43_02350</name>
</gene>
<name>A0AAP9DRG8_PANTH</name>
<dbReference type="SUPFAM" id="SSF55681">
    <property type="entry name" value="Class II aaRS and biotin synthetases"/>
    <property type="match status" value="1"/>
</dbReference>
<dbReference type="PANTHER" id="PTHR11777:SF9">
    <property type="entry name" value="ALANINE--TRNA LIGASE, CYTOPLASMIC"/>
    <property type="match status" value="1"/>
</dbReference>
<keyword evidence="6" id="KW-0067">ATP-binding</keyword>
<dbReference type="EMBL" id="CP041405">
    <property type="protein sequence ID" value="QDM42468.1"/>
    <property type="molecule type" value="Genomic_DNA"/>
</dbReference>
<reference evidence="13 14" key="1">
    <citation type="submission" date="2019-07" db="EMBL/GenBank/DDBJ databases">
        <title>Paenibacillus thiaminolyticus NRRL B-4156.</title>
        <authorList>
            <person name="Hehnly C."/>
            <person name="Zhang L."/>
        </authorList>
    </citation>
    <scope>NUCLEOTIDE SEQUENCE [LARGE SCALE GENOMIC DNA]</scope>
    <source>
        <strain evidence="13 14">NRRL B-4156</strain>
    </source>
</reference>
<evidence type="ECO:0000256" key="9">
    <source>
        <dbReference type="ARBA" id="ARBA00023146"/>
    </source>
</evidence>
<dbReference type="EC" id="6.1.1.7" evidence="2"/>
<protein>
    <recommendedName>
        <fullName evidence="2">alanine--tRNA ligase</fullName>
        <ecNumber evidence="2">6.1.1.7</ecNumber>
    </recommendedName>
</protein>
<sequence>MEVLSMVKMTPDELRKSYIDFMKGIGASQVPSSSLLPENDPSTLFTGSGMQPMVPYLLGEKHPIGNEIANIQKCLRTVDIDEVGDTSHLTFFEMIGRWEFKANENNYKKKQIDAIWNWHIIELGIDPGRLYISAFIGSDDLNIQKDTEAIQIWSEKFKSVGIEPIIEDDPYQYGASRGGKIFLYDEKENWWSRAGSPLDMPVGEPGGPDSEMFYDLEPGGDSLDHPASVSERFLEIGNNVFMCYKKEDTGFVKMQNPNIDYGGGLERVATALNGDKDIYNTVFFLNPKKKLMELSGKQYTDDLKSFRIILDHVRAATFLINDGAEPANSDAGYITRRLLRRAIRAGKKIGIQGSFVGELSEVYIDEATAYEDLIGNKKKVIEIVNKEENLFYRTLQQGEFEIQKHLKNKGKVTGADAFYFYETYGFPLELTEEFLTESGYSMEDKASYIEAAKKHAEKSRTASAGKFKGGLAEHSTETTALHTVSHLLLAGLREVLGDHVHQQGSNITSERLRFDFNHDEKLTPEQIAEVEKYVNDAISSKAVTYISEMPKIEAKESNVEGNFWDKYPDIVKVYTIKDNEGKVWSREVCGGPHVEDTTNLGKFSIKKEQSSAAGVRRIKGVINKYFQNAEQ</sequence>
<organism evidence="13 14">
    <name type="scientific">Paenibacillus thiaminolyticus</name>
    <name type="common">Bacillus thiaminolyticus</name>
    <dbReference type="NCBI Taxonomy" id="49283"/>
    <lineage>
        <taxon>Bacteria</taxon>
        <taxon>Bacillati</taxon>
        <taxon>Bacillota</taxon>
        <taxon>Bacilli</taxon>
        <taxon>Bacillales</taxon>
        <taxon>Paenibacillaceae</taxon>
        <taxon>Paenibacillus</taxon>
    </lineage>
</organism>
<dbReference type="SUPFAM" id="SSF101353">
    <property type="entry name" value="Putative anticodon-binding domain of alanyl-tRNA synthetase (AlaRS)"/>
    <property type="match status" value="1"/>
</dbReference>
<keyword evidence="3" id="KW-0820">tRNA-binding</keyword>
<keyword evidence="8" id="KW-0648">Protein biosynthesis</keyword>
<evidence type="ECO:0000256" key="2">
    <source>
        <dbReference type="ARBA" id="ARBA00013168"/>
    </source>
</evidence>
<dbReference type="InterPro" id="IPR018163">
    <property type="entry name" value="Thr/Ala-tRNA-synth_IIc_edit"/>
</dbReference>
<keyword evidence="4 13" id="KW-0436">Ligase</keyword>
<dbReference type="InterPro" id="IPR002318">
    <property type="entry name" value="Ala-tRNA-lgiase_IIc"/>
</dbReference>
<dbReference type="GO" id="GO:0000049">
    <property type="term" value="F:tRNA binding"/>
    <property type="evidence" value="ECO:0007669"/>
    <property type="project" value="UniProtKB-KW"/>
</dbReference>
<dbReference type="GO" id="GO:0002161">
    <property type="term" value="F:aminoacyl-tRNA deacylase activity"/>
    <property type="evidence" value="ECO:0007669"/>
    <property type="project" value="TreeGrafter"/>
</dbReference>
<evidence type="ECO:0000256" key="10">
    <source>
        <dbReference type="ARBA" id="ARBA00024779"/>
    </source>
</evidence>
<accession>A0AAP9DRG8</accession>
<dbReference type="Proteomes" id="UP000315377">
    <property type="component" value="Chromosome"/>
</dbReference>
<keyword evidence="5" id="KW-0547">Nucleotide-binding</keyword>
<dbReference type="Gene3D" id="3.30.930.10">
    <property type="entry name" value="Bira Bifunctional Protein, Domain 2"/>
    <property type="match status" value="1"/>
</dbReference>
<dbReference type="SUPFAM" id="SSF55186">
    <property type="entry name" value="ThrRS/AlaRS common domain"/>
    <property type="match status" value="1"/>
</dbReference>
<dbReference type="InterPro" id="IPR018165">
    <property type="entry name" value="Ala-tRNA-synth_IIc_core"/>
</dbReference>
<evidence type="ECO:0000256" key="11">
    <source>
        <dbReference type="ARBA" id="ARBA00048300"/>
    </source>
</evidence>
<dbReference type="GO" id="GO:0005524">
    <property type="term" value="F:ATP binding"/>
    <property type="evidence" value="ECO:0007669"/>
    <property type="project" value="UniProtKB-KW"/>
</dbReference>
<dbReference type="FunFam" id="3.30.980.10:FF:000004">
    <property type="entry name" value="Alanine--tRNA ligase, cytoplasmic"/>
    <property type="match status" value="1"/>
</dbReference>
<evidence type="ECO:0000256" key="7">
    <source>
        <dbReference type="ARBA" id="ARBA00022884"/>
    </source>
</evidence>
<evidence type="ECO:0000256" key="3">
    <source>
        <dbReference type="ARBA" id="ARBA00022555"/>
    </source>
</evidence>
<dbReference type="GO" id="GO:0006419">
    <property type="term" value="P:alanyl-tRNA aminoacylation"/>
    <property type="evidence" value="ECO:0007669"/>
    <property type="project" value="InterPro"/>
</dbReference>
<dbReference type="InterPro" id="IPR018164">
    <property type="entry name" value="Ala-tRNA-synth_IIc_N"/>
</dbReference>
<keyword evidence="9" id="KW-0030">Aminoacyl-tRNA synthetase</keyword>
<dbReference type="Pfam" id="PF07973">
    <property type="entry name" value="tRNA_SAD"/>
    <property type="match status" value="1"/>
</dbReference>
<dbReference type="PRINTS" id="PR00980">
    <property type="entry name" value="TRNASYNTHALA"/>
</dbReference>
<dbReference type="SMART" id="SM00863">
    <property type="entry name" value="tRNA_SAD"/>
    <property type="match status" value="1"/>
</dbReference>
<dbReference type="GO" id="GO:0140096">
    <property type="term" value="F:catalytic activity, acting on a protein"/>
    <property type="evidence" value="ECO:0007669"/>
    <property type="project" value="UniProtKB-ARBA"/>
</dbReference>
<dbReference type="InterPro" id="IPR012947">
    <property type="entry name" value="tRNA_SAD"/>
</dbReference>
<comment type="function">
    <text evidence="10">Catalyzes the attachment of alanine to tRNA(Ala) in a two-step reaction: alanine is first activated by ATP to form Ala-AMP and then transferred to the acceptor end of tRNA(Ala). Also edits incorrectly charged Ser-tRNA(Ala) and Gly-tRNA(Ala) via its editing domain.</text>
</comment>